<dbReference type="GO" id="GO:0000272">
    <property type="term" value="P:polysaccharide catabolic process"/>
    <property type="evidence" value="ECO:0007669"/>
    <property type="project" value="InterPro"/>
</dbReference>
<dbReference type="PROSITE" id="PS00018">
    <property type="entry name" value="EF_HAND_1"/>
    <property type="match status" value="1"/>
</dbReference>
<dbReference type="GO" id="GO:0005737">
    <property type="term" value="C:cytoplasm"/>
    <property type="evidence" value="ECO:0007669"/>
    <property type="project" value="TreeGrafter"/>
</dbReference>
<dbReference type="EMBL" id="AWVJ01000161">
    <property type="protein sequence ID" value="ERK43069.1"/>
    <property type="molecule type" value="Genomic_DNA"/>
</dbReference>
<comment type="caution">
    <text evidence="3">The sequence shown here is derived from an EMBL/GenBank/DDBJ whole genome shotgun (WGS) entry which is preliminary data.</text>
</comment>
<dbReference type="RefSeq" id="WP_021737873.1">
    <property type="nucleotide sequence ID" value="NZ_KI271089.1"/>
</dbReference>
<dbReference type="GeneID" id="42785458"/>
<proteinExistence type="predicted"/>
<dbReference type="PROSITE" id="PS51766">
    <property type="entry name" value="DOCKERIN"/>
    <property type="match status" value="1"/>
</dbReference>
<dbReference type="PANTHER" id="PTHR46333:SF2">
    <property type="entry name" value="CYTOKINESIS PROTEIN 3"/>
    <property type="match status" value="1"/>
</dbReference>
<protein>
    <submittedName>
        <fullName evidence="3">Dockerin type I repeat-containing domain protein</fullName>
    </submittedName>
</protein>
<dbReference type="SUPFAM" id="SSF54001">
    <property type="entry name" value="Cysteine proteinases"/>
    <property type="match status" value="1"/>
</dbReference>
<dbReference type="eggNOG" id="COG5279">
    <property type="taxonomic scope" value="Bacteria"/>
</dbReference>
<dbReference type="Gene3D" id="3.10.620.30">
    <property type="match status" value="1"/>
</dbReference>
<keyword evidence="1" id="KW-0732">Signal</keyword>
<dbReference type="GO" id="GO:0004553">
    <property type="term" value="F:hydrolase activity, hydrolyzing O-glycosyl compounds"/>
    <property type="evidence" value="ECO:0007669"/>
    <property type="project" value="InterPro"/>
</dbReference>
<evidence type="ECO:0000313" key="3">
    <source>
        <dbReference type="EMBL" id="ERK43069.1"/>
    </source>
</evidence>
<dbReference type="InterPro" id="IPR002931">
    <property type="entry name" value="Transglutaminase-like"/>
</dbReference>
<dbReference type="InterPro" id="IPR002105">
    <property type="entry name" value="Dockerin_1_rpt"/>
</dbReference>
<dbReference type="InterPro" id="IPR052557">
    <property type="entry name" value="CAP/Cytokinesis_protein"/>
</dbReference>
<accession>U2PH47</accession>
<feature type="chain" id="PRO_5004632519" evidence="1">
    <location>
        <begin position="33"/>
        <end position="1541"/>
    </location>
</feature>
<reference evidence="3 4" key="1">
    <citation type="submission" date="2013-06" db="EMBL/GenBank/DDBJ databases">
        <authorList>
            <person name="Weinstock G."/>
            <person name="Sodergren E."/>
            <person name="Lobos E.A."/>
            <person name="Fulton L."/>
            <person name="Fulton R."/>
            <person name="Courtney L."/>
            <person name="Fronick C."/>
            <person name="O'Laughlin M."/>
            <person name="Godfrey J."/>
            <person name="Wilson R.M."/>
            <person name="Miner T."/>
            <person name="Farmer C."/>
            <person name="Delehaunty K."/>
            <person name="Cordes M."/>
            <person name="Minx P."/>
            <person name="Tomlinson C."/>
            <person name="Chen J."/>
            <person name="Wollam A."/>
            <person name="Pepin K.H."/>
            <person name="Bhonagiri V."/>
            <person name="Zhang X."/>
            <person name="Warren W."/>
            <person name="Mitreva M."/>
            <person name="Mardis E.R."/>
            <person name="Wilson R.K."/>
        </authorList>
    </citation>
    <scope>NUCLEOTIDE SEQUENCE [LARGE SCALE GENOMIC DNA]</scope>
    <source>
        <strain evidence="3 4">ATCC 29099</strain>
    </source>
</reference>
<dbReference type="Pfam" id="PF01841">
    <property type="entry name" value="Transglut_core"/>
    <property type="match status" value="1"/>
</dbReference>
<dbReference type="eggNOG" id="COG3209">
    <property type="taxonomic scope" value="Bacteria"/>
</dbReference>
<dbReference type="PATRIC" id="fig|1256908.3.peg.2382"/>
<evidence type="ECO:0000313" key="4">
    <source>
        <dbReference type="Proteomes" id="UP000016608"/>
    </source>
</evidence>
<dbReference type="SUPFAM" id="SSF63446">
    <property type="entry name" value="Type I dockerin domain"/>
    <property type="match status" value="1"/>
</dbReference>
<sequence length="1541" mass="172990">MKKERKRIPKRLLSFVLSIVLLFGLLPASVFAASDRTAPAEYTVAAYGGTIAYADREDTFHKTAPADSVLTIQLDESQFPGKTFDCWKSADGTEIPKKTFRLLVKRDTAFYPVFKDVTGNYGEWETFVQGKQCDDPSIQVRSDEKQGLKEYRFVRNGYHNNCRYERIDDKSHRKICQDCSYTETVSHWWDAGVVTTEATHLTDGVKTYTCASCGAKKYEIIQKSGQHTYPSSPKESDYIIDEPAVDGKPGKRHLKCTECGFEQEPSEYLVSSLPGTSGKVQHFTYERTSPYSSGSSLNQARVEEHYSSDHAYYYAVKKATCSYRFEFLWFDHGKHSPVYIKAGTRYGTADSNYYGIVTYADNREEFLKLINSSSLLSTYDNGRHSSMLTSEYSGSQYFEKLWNDEYTRSKLKKIKENVTRPGWKTPLTEYEYNNGSSRHPYLYIDENNVCVFQYVGPGDSMELKCNEELDEFPFSEPERDKITWYSYQVTDGTYEDESWDSLYFGMISEESNEESRTVKPYNAQQGKYFSHWEKYNFDTKKYEYCSDQESWTPSVSDVTKLRAVFKDYYYHIKVNGGYYQISTGWYKWSEPYTEGDVIYGKEIRLSSDSSLIPEGKQTDQFIDQNGNKVENYTFTPSADGEYTMTYKEKEMYFSANARNGVVKKDGEAFSGGYFPIGTQITLTTESSDSAAYPYFIGWCQSEYGMNGEQFTILSTEDTYTTTVSDDYDTNRIIAVWSDSPTLPEIMNHNITVVNGFISNEESEYVSDIRVADGNYVRVMPDPTNALKVQSWVVTDTETGTEITRKEANDYGTYFEITSQADDKKGGKPGSGEMAYPANITITGETEVCTEHVWNEGIVTKEPNYVEEGEKTFTCTVCGTKKTEPIEKLDRYCVHACKNCGKCTLPETDKSCKSERCTCDTPQVPILINQNGVVNGTPNGVKLTVVEVEGDSGEAAPYFEYCLKAAEGYEIAHIYDISLTNPDGTEYTLADGEKATVTLKVGKENAQALLDGRMNIIHIAAKGKEIYGVGYKPISVDVENGTVTFDVDSFSPFLLVRSPIEYYGRNALSALSNKEALLYAYDQIVRGVENSAETIRIYNGTTAITKEELQTVFDAYRRDHTEHFWLGSGYSINYNTDTVLEVMPEYTMSGATLVSAKAAFSKAVSEMLGGITSSMSEYEREKMLHDRLADQVTYDGSAANAHDAYGALVDGKAVCEGYAKAFQYLLQKAGMQSFLITGSSTNPVSGTAEGHAWNVVRVAGDYYHVDTVWDDQGEHIFYAYFNKTTDAISEDHTIDTTAYALPTCKSEAADYFFVNGGRLPAFDVGAVANLLRNGNGTTRIYVTGDKSEFITALTAHISEVAVELGYTGGFRYGYENLGREFILSVTPNGVTVSGSILCFGNEADSITAELVKDGETVTEHMAELTGVKNEEGKIELNYSFVGVAAGTYTLRVSKNHHVTREYAVTVGSEPVEQPVVLHLKGDLDGDGKINMKDWNRVYAHINKTELLTEYALQCGDVNGDGTVNMKDWKRIYDHINKTELLW</sequence>
<dbReference type="PANTHER" id="PTHR46333">
    <property type="entry name" value="CYTOKINESIS PROTEIN 3"/>
    <property type="match status" value="1"/>
</dbReference>
<evidence type="ECO:0000259" key="2">
    <source>
        <dbReference type="PROSITE" id="PS51766"/>
    </source>
</evidence>
<name>U2PH47_EUBRA</name>
<feature type="signal peptide" evidence="1">
    <location>
        <begin position="1"/>
        <end position="32"/>
    </location>
</feature>
<feature type="domain" description="Dockerin" evidence="2">
    <location>
        <begin position="1475"/>
        <end position="1541"/>
    </location>
</feature>
<gene>
    <name evidence="3" type="ORF">HMPREF0373_02590</name>
</gene>
<dbReference type="InterPro" id="IPR018247">
    <property type="entry name" value="EF_Hand_1_Ca_BS"/>
</dbReference>
<dbReference type="Gene3D" id="2.60.40.4130">
    <property type="match status" value="1"/>
</dbReference>
<dbReference type="InterPro" id="IPR036439">
    <property type="entry name" value="Dockerin_dom_sf"/>
</dbReference>
<evidence type="ECO:0000256" key="1">
    <source>
        <dbReference type="SAM" id="SignalP"/>
    </source>
</evidence>
<dbReference type="InterPro" id="IPR016134">
    <property type="entry name" value="Dockerin_dom"/>
</dbReference>
<dbReference type="InterPro" id="IPR038765">
    <property type="entry name" value="Papain-like_cys_pep_sf"/>
</dbReference>
<dbReference type="Proteomes" id="UP000016608">
    <property type="component" value="Unassembled WGS sequence"/>
</dbReference>
<organism evidence="3 4">
    <name type="scientific">Eubacterium ramulus ATCC 29099</name>
    <dbReference type="NCBI Taxonomy" id="1256908"/>
    <lineage>
        <taxon>Bacteria</taxon>
        <taxon>Bacillati</taxon>
        <taxon>Bacillota</taxon>
        <taxon>Clostridia</taxon>
        <taxon>Eubacteriales</taxon>
        <taxon>Eubacteriaceae</taxon>
        <taxon>Eubacterium</taxon>
    </lineage>
</organism>
<dbReference type="HOGENOM" id="CLU_246795_0_0_9"/>
<dbReference type="CDD" id="cd14256">
    <property type="entry name" value="Dockerin_I"/>
    <property type="match status" value="1"/>
</dbReference>
<dbReference type="Pfam" id="PF00404">
    <property type="entry name" value="Dockerin_1"/>
    <property type="match status" value="1"/>
</dbReference>
<keyword evidence="4" id="KW-1185">Reference proteome</keyword>